<reference evidence="1 2" key="1">
    <citation type="journal article" date="2018" name="Front. Plant Sci.">
        <title>Red Clover (Trifolium pratense) and Zigzag Clover (T. medium) - A Picture of Genomic Similarities and Differences.</title>
        <authorList>
            <person name="Dluhosova J."/>
            <person name="Istvanek J."/>
            <person name="Nedelnik J."/>
            <person name="Repkova J."/>
        </authorList>
    </citation>
    <scope>NUCLEOTIDE SEQUENCE [LARGE SCALE GENOMIC DNA]</scope>
    <source>
        <strain evidence="2">cv. 10/8</strain>
        <tissue evidence="1">Leaf</tissue>
    </source>
</reference>
<sequence length="40" mass="4544">MVLNSMLRRLMPDFKEGQCSSVFRGVQFLAGSITVAREIR</sequence>
<keyword evidence="2" id="KW-1185">Reference proteome</keyword>
<accession>A0A392NY92</accession>
<name>A0A392NY92_9FABA</name>
<proteinExistence type="predicted"/>
<comment type="caution">
    <text evidence="1">The sequence shown here is derived from an EMBL/GenBank/DDBJ whole genome shotgun (WGS) entry which is preliminary data.</text>
</comment>
<organism evidence="1 2">
    <name type="scientific">Trifolium medium</name>
    <dbReference type="NCBI Taxonomy" id="97028"/>
    <lineage>
        <taxon>Eukaryota</taxon>
        <taxon>Viridiplantae</taxon>
        <taxon>Streptophyta</taxon>
        <taxon>Embryophyta</taxon>
        <taxon>Tracheophyta</taxon>
        <taxon>Spermatophyta</taxon>
        <taxon>Magnoliopsida</taxon>
        <taxon>eudicotyledons</taxon>
        <taxon>Gunneridae</taxon>
        <taxon>Pentapetalae</taxon>
        <taxon>rosids</taxon>
        <taxon>fabids</taxon>
        <taxon>Fabales</taxon>
        <taxon>Fabaceae</taxon>
        <taxon>Papilionoideae</taxon>
        <taxon>50 kb inversion clade</taxon>
        <taxon>NPAAA clade</taxon>
        <taxon>Hologalegina</taxon>
        <taxon>IRL clade</taxon>
        <taxon>Trifolieae</taxon>
        <taxon>Trifolium</taxon>
    </lineage>
</organism>
<evidence type="ECO:0000313" key="2">
    <source>
        <dbReference type="Proteomes" id="UP000265520"/>
    </source>
</evidence>
<dbReference type="Proteomes" id="UP000265520">
    <property type="component" value="Unassembled WGS sequence"/>
</dbReference>
<dbReference type="AlphaFoldDB" id="A0A392NY92"/>
<evidence type="ECO:0000313" key="1">
    <source>
        <dbReference type="EMBL" id="MCI04230.1"/>
    </source>
</evidence>
<protein>
    <submittedName>
        <fullName evidence="1">Uncharacterized protein</fullName>
    </submittedName>
</protein>
<dbReference type="EMBL" id="LXQA010054699">
    <property type="protein sequence ID" value="MCI04230.1"/>
    <property type="molecule type" value="Genomic_DNA"/>
</dbReference>